<dbReference type="InterPro" id="IPR051539">
    <property type="entry name" value="T4SS-coupling_protein"/>
</dbReference>
<comment type="subcellular location">
    <subcellularLocation>
        <location evidence="1">Cell membrane</location>
        <topology evidence="1">Multi-pass membrane protein</topology>
    </subcellularLocation>
</comment>
<dbReference type="CDD" id="cd01127">
    <property type="entry name" value="TrwB_TraG_TraD_VirD4"/>
    <property type="match status" value="1"/>
</dbReference>
<dbReference type="Proteomes" id="UP000266889">
    <property type="component" value="Unassembled WGS sequence"/>
</dbReference>
<dbReference type="InterPro" id="IPR032689">
    <property type="entry name" value="TraG-D_C"/>
</dbReference>
<dbReference type="OrthoDB" id="226701at2"/>
<evidence type="ECO:0000256" key="7">
    <source>
        <dbReference type="SAM" id="Phobius"/>
    </source>
</evidence>
<dbReference type="GO" id="GO:0005886">
    <property type="term" value="C:plasma membrane"/>
    <property type="evidence" value="ECO:0007669"/>
    <property type="project" value="UniProtKB-SubCell"/>
</dbReference>
<evidence type="ECO:0000313" key="9">
    <source>
        <dbReference type="EMBL" id="RQX02816.1"/>
    </source>
</evidence>
<dbReference type="InterPro" id="IPR027417">
    <property type="entry name" value="P-loop_NTPase"/>
</dbReference>
<dbReference type="Pfam" id="PF12696">
    <property type="entry name" value="TraG-D_C"/>
    <property type="match status" value="1"/>
</dbReference>
<evidence type="ECO:0000313" key="10">
    <source>
        <dbReference type="Proteomes" id="UP000266889"/>
    </source>
</evidence>
<keyword evidence="3 7" id="KW-0812">Transmembrane</keyword>
<dbReference type="AlphaFoldDB" id="A0A3N9WPT3"/>
<gene>
    <name evidence="9" type="ORF">DLJ58_30695</name>
</gene>
<keyword evidence="2" id="KW-1003">Cell membrane</keyword>
<name>A0A3N9WPT3_9ACTN</name>
<feature type="transmembrane region" description="Helical" evidence="7">
    <location>
        <begin position="12"/>
        <end position="34"/>
    </location>
</feature>
<dbReference type="PANTHER" id="PTHR37937">
    <property type="entry name" value="CONJUGATIVE TRANSFER: DNA TRANSPORT"/>
    <property type="match status" value="1"/>
</dbReference>
<dbReference type="RefSeq" id="WP_124861754.1">
    <property type="nucleotide sequence ID" value="NZ_QGSY01000306.1"/>
</dbReference>
<dbReference type="Gene3D" id="1.10.8.80">
    <property type="entry name" value="Magnesium chelatase subunit I, C-Terminal domain"/>
    <property type="match status" value="1"/>
</dbReference>
<evidence type="ECO:0000256" key="6">
    <source>
        <dbReference type="SAM" id="MobiDB-lite"/>
    </source>
</evidence>
<accession>A0A3N9WPT3</accession>
<feature type="domain" description="TraD/TraG TraM recognition site" evidence="8">
    <location>
        <begin position="427"/>
        <end position="546"/>
    </location>
</feature>
<feature type="transmembrane region" description="Helical" evidence="7">
    <location>
        <begin position="80"/>
        <end position="102"/>
    </location>
</feature>
<reference evidence="9 10" key="1">
    <citation type="submission" date="2018-05" db="EMBL/GenBank/DDBJ databases">
        <title>Micromonospora from Atacama Desert.</title>
        <authorList>
            <person name="Carro L."/>
            <person name="Goodfellow M."/>
            <person name="Klenk H.-P."/>
        </authorList>
    </citation>
    <scope>NUCLEOTIDE SEQUENCE [LARGE SCALE GENOMIC DNA]</scope>
    <source>
        <strain evidence="9 10">LB32</strain>
    </source>
</reference>
<proteinExistence type="predicted"/>
<keyword evidence="4 7" id="KW-1133">Transmembrane helix</keyword>
<evidence type="ECO:0000256" key="1">
    <source>
        <dbReference type="ARBA" id="ARBA00004651"/>
    </source>
</evidence>
<evidence type="ECO:0000256" key="5">
    <source>
        <dbReference type="ARBA" id="ARBA00023136"/>
    </source>
</evidence>
<evidence type="ECO:0000256" key="2">
    <source>
        <dbReference type="ARBA" id="ARBA00022475"/>
    </source>
</evidence>
<sequence length="611" mass="65495">MNTRPVEPRGSVGGPLTPFLMLGLAWAVIALMWLSWLAGWIAAAVTGQPAIGPGFGSAYLEYLLRTEWSALWPGASPTVVGLVFAVLLLMLVCLITLTAMWWQGRKPDAEDPLPSLAGPAEVRAMTLSAVAAKARRLRRGLADAAVREISAESAGVVLGAHRRRRGSGPRLYSSWEDVILAVMAPRAGKTTAMAVQSVLGAPGAALATSNKPDLWATTAALRAERGSVWVFDPQSIAHVPQGWWWNPLASVEDVEDAHRLANHFVQQVRNSQGSDDFWIQGAQDLLTSLILAAALEGRTLTSVQAWLSDSTSREPATILKSHGFGASARAMSGRQAGAPETREGLYETARTAAACLANPTIMAWVTPPDLPLPTLEVEAFVESADTLYLLSKDGAGAAAPLVAGLTDQVLRAAVTLAEAHGGRLDPPLVACLDEAANICKIADLPELYSHLGSRGIIPLTILQSYRQGTRVWGERGMDALWSAATVKLIGAGIDDARFAEDLSRLVGEHDVTVASRTRDGKGHTSYQTSVRRQRILDPAHIRALPKRSALLFATGVKVAMLNLLPWYDEPSADRLTAAVAASTAEMTRQAQRTRAARRDRLTQRSWRGRAG</sequence>
<evidence type="ECO:0000256" key="3">
    <source>
        <dbReference type="ARBA" id="ARBA00022692"/>
    </source>
</evidence>
<dbReference type="Gene3D" id="3.40.50.300">
    <property type="entry name" value="P-loop containing nucleotide triphosphate hydrolases"/>
    <property type="match status" value="1"/>
</dbReference>
<keyword evidence="10" id="KW-1185">Reference proteome</keyword>
<dbReference type="SUPFAM" id="SSF52540">
    <property type="entry name" value="P-loop containing nucleoside triphosphate hydrolases"/>
    <property type="match status" value="1"/>
</dbReference>
<keyword evidence="5 7" id="KW-0472">Membrane</keyword>
<organism evidence="9 10">
    <name type="scientific">Micromonospora arida</name>
    <dbReference type="NCBI Taxonomy" id="2203715"/>
    <lineage>
        <taxon>Bacteria</taxon>
        <taxon>Bacillati</taxon>
        <taxon>Actinomycetota</taxon>
        <taxon>Actinomycetes</taxon>
        <taxon>Micromonosporales</taxon>
        <taxon>Micromonosporaceae</taxon>
        <taxon>Micromonospora</taxon>
    </lineage>
</organism>
<dbReference type="PANTHER" id="PTHR37937:SF1">
    <property type="entry name" value="CONJUGATIVE TRANSFER: DNA TRANSPORT"/>
    <property type="match status" value="1"/>
</dbReference>
<evidence type="ECO:0000256" key="4">
    <source>
        <dbReference type="ARBA" id="ARBA00022989"/>
    </source>
</evidence>
<comment type="caution">
    <text evidence="9">The sequence shown here is derived from an EMBL/GenBank/DDBJ whole genome shotgun (WGS) entry which is preliminary data.</text>
</comment>
<feature type="region of interest" description="Disordered" evidence="6">
    <location>
        <begin position="587"/>
        <end position="611"/>
    </location>
</feature>
<protein>
    <submittedName>
        <fullName evidence="9">Conjugal transfer protein TraG</fullName>
    </submittedName>
</protein>
<evidence type="ECO:0000259" key="8">
    <source>
        <dbReference type="Pfam" id="PF12696"/>
    </source>
</evidence>
<dbReference type="EMBL" id="QGSY01000306">
    <property type="protein sequence ID" value="RQX02816.1"/>
    <property type="molecule type" value="Genomic_DNA"/>
</dbReference>
<feature type="transmembrane region" description="Helical" evidence="7">
    <location>
        <begin position="40"/>
        <end position="60"/>
    </location>
</feature>